<evidence type="ECO:0000313" key="3">
    <source>
        <dbReference type="EMBL" id="CAC5382519.1"/>
    </source>
</evidence>
<feature type="compositionally biased region" description="Low complexity" evidence="1">
    <location>
        <begin position="175"/>
        <end position="185"/>
    </location>
</feature>
<keyword evidence="2" id="KW-0812">Transmembrane</keyword>
<proteinExistence type="predicted"/>
<evidence type="ECO:0000313" key="4">
    <source>
        <dbReference type="Proteomes" id="UP000507470"/>
    </source>
</evidence>
<dbReference type="Proteomes" id="UP000507470">
    <property type="component" value="Unassembled WGS sequence"/>
</dbReference>
<feature type="region of interest" description="Disordered" evidence="1">
    <location>
        <begin position="161"/>
        <end position="200"/>
    </location>
</feature>
<feature type="transmembrane region" description="Helical" evidence="2">
    <location>
        <begin position="6"/>
        <end position="27"/>
    </location>
</feature>
<organism evidence="3 4">
    <name type="scientific">Mytilus coruscus</name>
    <name type="common">Sea mussel</name>
    <dbReference type="NCBI Taxonomy" id="42192"/>
    <lineage>
        <taxon>Eukaryota</taxon>
        <taxon>Metazoa</taxon>
        <taxon>Spiralia</taxon>
        <taxon>Lophotrochozoa</taxon>
        <taxon>Mollusca</taxon>
        <taxon>Bivalvia</taxon>
        <taxon>Autobranchia</taxon>
        <taxon>Pteriomorphia</taxon>
        <taxon>Mytilida</taxon>
        <taxon>Mytiloidea</taxon>
        <taxon>Mytilidae</taxon>
        <taxon>Mytilinae</taxon>
        <taxon>Mytilus</taxon>
    </lineage>
</organism>
<evidence type="ECO:0000256" key="2">
    <source>
        <dbReference type="SAM" id="Phobius"/>
    </source>
</evidence>
<dbReference type="EMBL" id="CACVKT020003234">
    <property type="protein sequence ID" value="CAC5382519.1"/>
    <property type="molecule type" value="Genomic_DNA"/>
</dbReference>
<protein>
    <submittedName>
        <fullName evidence="3">Uncharacterized protein</fullName>
    </submittedName>
</protein>
<feature type="compositionally biased region" description="Polar residues" evidence="1">
    <location>
        <begin position="63"/>
        <end position="101"/>
    </location>
</feature>
<evidence type="ECO:0000256" key="1">
    <source>
        <dbReference type="SAM" id="MobiDB-lite"/>
    </source>
</evidence>
<dbReference type="AlphaFoldDB" id="A0A6J8BIQ3"/>
<name>A0A6J8BIQ3_MYTCO</name>
<keyword evidence="2" id="KW-0472">Membrane</keyword>
<keyword evidence="4" id="KW-1185">Reference proteome</keyword>
<accession>A0A6J8BIQ3</accession>
<sequence length="209" mass="23450">MMYVMIVSSITTVIIIYMNIIHTCVCVKHKRLGVKRPDNEHEVNTYHTYDEIGTISYRAVRTVRSSNTSDNQGQNPTHQHAAHSSNKDNVNVQSTDDNTPELNADFINDGLPQVEVNNVQRQRQHMFIPSDDTNFSNTDLSQIPSTIISNMDNIVNCNTTNENANAETSSDKKSQTSYDSDSDTSNNVMVGNVGDEYENPYQTVLQNCP</sequence>
<reference evidence="3 4" key="1">
    <citation type="submission" date="2020-06" db="EMBL/GenBank/DDBJ databases">
        <authorList>
            <person name="Li R."/>
            <person name="Bekaert M."/>
        </authorList>
    </citation>
    <scope>NUCLEOTIDE SEQUENCE [LARGE SCALE GENOMIC DNA]</scope>
    <source>
        <strain evidence="4">wild</strain>
    </source>
</reference>
<feature type="region of interest" description="Disordered" evidence="1">
    <location>
        <begin position="63"/>
        <end position="103"/>
    </location>
</feature>
<keyword evidence="2" id="KW-1133">Transmembrane helix</keyword>
<gene>
    <name evidence="3" type="ORF">MCOR_18340</name>
</gene>